<proteinExistence type="predicted"/>
<dbReference type="AlphaFoldDB" id="A0A974PNX5"/>
<dbReference type="GO" id="GO:0017168">
    <property type="term" value="F:5-oxoprolinase (ATP-hydrolyzing) activity"/>
    <property type="evidence" value="ECO:0007669"/>
    <property type="project" value="TreeGrafter"/>
</dbReference>
<dbReference type="PANTHER" id="PTHR11365:SF23">
    <property type="entry name" value="HYPOTHETICAL 5-OXOPROLINASE (EUROFUNG)-RELATED"/>
    <property type="match status" value="1"/>
</dbReference>
<sequence length="685" mass="73256">MTIDPITLEILTQALISTVREMRATVCRTASSVAIYDAKDFSCGLFAPDSQVVAQSEDIGSHVVPLPWSVRTAMEKMGATLKEGDVILVNDPYTGGTHLNDVTVIYPVFRDGRLIFFPAVRAHWADVGGMVPGSMSGKATEIYQEGIRIPPIKIIEGGRTNEAAQDLLLANMRVPEERLGDLNASFAACRVAEKRVHELCDRYGLELLLAAVKVDLDRAEARMRACIAALPDGDFFYEDYLETYMGGRFEPLLLPLKLSIRGDRMIADFTGASAQVPFPVNSTAAVTSASVFITVKSVFDPQAPLNQGSFRPIDVIVPPASIVNVQRPAPAGSHGEIRKRVIATMVGALSQVVPDMVAGDLCRTSFHNLLGGYDPRTGREWVHYEWSAGGNGAFLEDDGPSAMAPIDWGDLVTVQSSEVIELRMPLLVESSRLAVDSGGAGHTRGGLSMQRGLRVLAPETRYSLLSDGAVVPAFGVRGGLPGFPVGSWIDRDGVIEDFDTPGKIAGHPVEAGAMVVVRSAGGGGYGDPLTREPARVALDAAEGYISAEACRQLYGVVLDNRGEPDAVATLALRKRLEASRFKLTAVADEDTFEPGAVSRRRIVRLNPADARAAGLDEDELVELDARLAAALRGWVRIDARVAPGTLPCDARGLAILKSTAGAKVELRSVLSAVRPRVVVAAEAAE</sequence>
<dbReference type="PANTHER" id="PTHR11365">
    <property type="entry name" value="5-OXOPROLINASE RELATED"/>
    <property type="match status" value="1"/>
</dbReference>
<dbReference type="InterPro" id="IPR003692">
    <property type="entry name" value="Hydantoinase_B"/>
</dbReference>
<reference evidence="2 3" key="1">
    <citation type="submission" date="2020-10" db="EMBL/GenBank/DDBJ databases">
        <title>Degradation of 1,4-Dioxane by Xanthobacter sp. YN2, via a Novel Group-2 Soluble Di-Iron Monooxygenase.</title>
        <authorList>
            <person name="Ma F."/>
            <person name="Wang Y."/>
            <person name="Yang J."/>
            <person name="Guo H."/>
            <person name="Su D."/>
            <person name="Yu L."/>
        </authorList>
    </citation>
    <scope>NUCLEOTIDE SEQUENCE [LARGE SCALE GENOMIC DNA]</scope>
    <source>
        <strain evidence="2 3">YN2</strain>
    </source>
</reference>
<evidence type="ECO:0000259" key="1">
    <source>
        <dbReference type="Pfam" id="PF02538"/>
    </source>
</evidence>
<dbReference type="Proteomes" id="UP000596427">
    <property type="component" value="Chromosome"/>
</dbReference>
<dbReference type="Pfam" id="PF02538">
    <property type="entry name" value="Hydantoinase_B"/>
    <property type="match status" value="1"/>
</dbReference>
<dbReference type="EMBL" id="CP063362">
    <property type="protein sequence ID" value="QRG07082.1"/>
    <property type="molecule type" value="Genomic_DNA"/>
</dbReference>
<name>A0A974PNX5_9HYPH</name>
<gene>
    <name evidence="2" type="ORF">EZH22_01115</name>
</gene>
<evidence type="ECO:0000313" key="3">
    <source>
        <dbReference type="Proteomes" id="UP000596427"/>
    </source>
</evidence>
<feature type="domain" description="Hydantoinase B/oxoprolinase" evidence="1">
    <location>
        <begin position="4"/>
        <end position="528"/>
    </location>
</feature>
<dbReference type="KEGG" id="xdi:EZH22_01115"/>
<dbReference type="RefSeq" id="WP_203193995.1">
    <property type="nucleotide sequence ID" value="NZ_CP063362.1"/>
</dbReference>
<accession>A0A974PNX5</accession>
<dbReference type="InterPro" id="IPR045079">
    <property type="entry name" value="Oxoprolinase-like"/>
</dbReference>
<dbReference type="GO" id="GO:0006749">
    <property type="term" value="P:glutathione metabolic process"/>
    <property type="evidence" value="ECO:0007669"/>
    <property type="project" value="TreeGrafter"/>
</dbReference>
<dbReference type="GO" id="GO:0005829">
    <property type="term" value="C:cytosol"/>
    <property type="evidence" value="ECO:0007669"/>
    <property type="project" value="TreeGrafter"/>
</dbReference>
<evidence type="ECO:0000313" key="2">
    <source>
        <dbReference type="EMBL" id="QRG07082.1"/>
    </source>
</evidence>
<organism evidence="2 3">
    <name type="scientific">Xanthobacter dioxanivorans</name>
    <dbReference type="NCBI Taxonomy" id="2528964"/>
    <lineage>
        <taxon>Bacteria</taxon>
        <taxon>Pseudomonadati</taxon>
        <taxon>Pseudomonadota</taxon>
        <taxon>Alphaproteobacteria</taxon>
        <taxon>Hyphomicrobiales</taxon>
        <taxon>Xanthobacteraceae</taxon>
        <taxon>Xanthobacter</taxon>
    </lineage>
</organism>
<keyword evidence="3" id="KW-1185">Reference proteome</keyword>
<protein>
    <submittedName>
        <fullName evidence="2">Hydantoinase B/oxoprolinase family protein</fullName>
    </submittedName>
</protein>